<dbReference type="Pfam" id="PF13559">
    <property type="entry name" value="DUF4129"/>
    <property type="match status" value="1"/>
</dbReference>
<comment type="caution">
    <text evidence="3">The sequence shown here is derived from an EMBL/GenBank/DDBJ whole genome shotgun (WGS) entry which is preliminary data.</text>
</comment>
<keyword evidence="1" id="KW-0472">Membrane</keyword>
<evidence type="ECO:0000259" key="2">
    <source>
        <dbReference type="Pfam" id="PF13559"/>
    </source>
</evidence>
<keyword evidence="1" id="KW-1133">Transmembrane helix</keyword>
<proteinExistence type="predicted"/>
<protein>
    <submittedName>
        <fullName evidence="3">DUF4129 domain-containing protein</fullName>
    </submittedName>
</protein>
<reference evidence="3 4" key="1">
    <citation type="submission" date="2021-03" db="EMBL/GenBank/DDBJ databases">
        <authorList>
            <person name="Grouzdev D.S."/>
        </authorList>
    </citation>
    <scope>NUCLEOTIDE SEQUENCE [LARGE SCALE GENOMIC DNA]</scope>
    <source>
        <strain evidence="3 4">M50-1</strain>
    </source>
</reference>
<feature type="transmembrane region" description="Helical" evidence="1">
    <location>
        <begin position="163"/>
        <end position="184"/>
    </location>
</feature>
<evidence type="ECO:0000313" key="4">
    <source>
        <dbReference type="Proteomes" id="UP001193081"/>
    </source>
</evidence>
<evidence type="ECO:0000313" key="3">
    <source>
        <dbReference type="EMBL" id="MBP1468173.1"/>
    </source>
</evidence>
<name>A0ABS4DFG5_9CHLR</name>
<dbReference type="Proteomes" id="UP001193081">
    <property type="component" value="Unassembled WGS sequence"/>
</dbReference>
<organism evidence="3 4">
    <name type="scientific">Candidatus Chloroploca mongolica</name>
    <dbReference type="NCBI Taxonomy" id="2528176"/>
    <lineage>
        <taxon>Bacteria</taxon>
        <taxon>Bacillati</taxon>
        <taxon>Chloroflexota</taxon>
        <taxon>Chloroflexia</taxon>
        <taxon>Chloroflexales</taxon>
        <taxon>Chloroflexineae</taxon>
        <taxon>Oscillochloridaceae</taxon>
        <taxon>Candidatus Chloroploca</taxon>
    </lineage>
</organism>
<dbReference type="EMBL" id="SIJK02000058">
    <property type="protein sequence ID" value="MBP1468173.1"/>
    <property type="molecule type" value="Genomic_DNA"/>
</dbReference>
<keyword evidence="4" id="KW-1185">Reference proteome</keyword>
<accession>A0ABS4DFG5</accession>
<dbReference type="InterPro" id="IPR025403">
    <property type="entry name" value="TgpA-like_C"/>
</dbReference>
<sequence length="307" mass="33657">MSILIVLMMPTLAHAQAQSLDLASYERLLREGRAAALRGDRLDVEQIAQVLAGTSEVVMPDGTLAPVETTWLTEELARANPDLPLIAGRMGALLDALAVPLEVEPVDALERLEPILAAPPFADREQAPREPGWFDQFLTWLFEQLGRFAQPVAETAAGPAGTLTSWLLTAAGAALLIVVLVFWVRGLRRTLQVEAELASPAERAARDTADARAQAASLAKAGDYRGAARMLALASLLWLDERGRLRYDPHQTNREHLKRLHEEPVAQEHLAPVVELTDRVWYGQAPLDAHGYAEVEQQVEALRKAVE</sequence>
<dbReference type="RefSeq" id="WP_167857521.1">
    <property type="nucleotide sequence ID" value="NZ_SIJK02000058.1"/>
</dbReference>
<feature type="domain" description="Protein-glutamine gamma-glutamyltransferase-like C-terminal" evidence="2">
    <location>
        <begin position="233"/>
        <end position="299"/>
    </location>
</feature>
<keyword evidence="1" id="KW-0812">Transmembrane</keyword>
<evidence type="ECO:0000256" key="1">
    <source>
        <dbReference type="SAM" id="Phobius"/>
    </source>
</evidence>
<gene>
    <name evidence="3" type="ORF">EYB53_020850</name>
</gene>